<comment type="caution">
    <text evidence="2">The sequence shown here is derived from an EMBL/GenBank/DDBJ whole genome shotgun (WGS) entry which is preliminary data.</text>
</comment>
<keyword evidence="1" id="KW-1133">Transmembrane helix</keyword>
<sequence length="65" mass="7683">MTNMMLFIFWLLLIIAVLTAFYTWRKHRQIKQAAEQREKAMLQALLAKKIKKEDSSSDKTPELSQ</sequence>
<dbReference type="RefSeq" id="WP_086488021.1">
    <property type="nucleotide sequence ID" value="NZ_MSLT01000012.1"/>
</dbReference>
<keyword evidence="1" id="KW-0812">Transmembrane</keyword>
<evidence type="ECO:0000256" key="1">
    <source>
        <dbReference type="SAM" id="Phobius"/>
    </source>
</evidence>
<dbReference type="EMBL" id="MSLT01000012">
    <property type="protein sequence ID" value="OUD14240.1"/>
    <property type="molecule type" value="Genomic_DNA"/>
</dbReference>
<keyword evidence="1" id="KW-0472">Membrane</keyword>
<dbReference type="Proteomes" id="UP000194798">
    <property type="component" value="Unassembled WGS sequence"/>
</dbReference>
<gene>
    <name evidence="2" type="ORF">TPSD3_07885</name>
</gene>
<evidence type="ECO:0008006" key="4">
    <source>
        <dbReference type="Google" id="ProtNLM"/>
    </source>
</evidence>
<proteinExistence type="predicted"/>
<reference evidence="2 3" key="1">
    <citation type="submission" date="2016-12" db="EMBL/GenBank/DDBJ databases">
        <title>Thioflexothrix psekupsii D3 genome sequencing and assembly.</title>
        <authorList>
            <person name="Fomenkov A."/>
            <person name="Vincze T."/>
            <person name="Grabovich M."/>
            <person name="Anton B.P."/>
            <person name="Dubinina G."/>
            <person name="Orlova M."/>
            <person name="Belousova E."/>
            <person name="Roberts R.J."/>
        </authorList>
    </citation>
    <scope>NUCLEOTIDE SEQUENCE [LARGE SCALE GENOMIC DNA]</scope>
    <source>
        <strain evidence="2">D3</strain>
    </source>
</reference>
<evidence type="ECO:0000313" key="3">
    <source>
        <dbReference type="Proteomes" id="UP000194798"/>
    </source>
</evidence>
<accession>A0A251X8I5</accession>
<name>A0A251X8I5_9GAMM</name>
<evidence type="ECO:0000313" key="2">
    <source>
        <dbReference type="EMBL" id="OUD14240.1"/>
    </source>
</evidence>
<feature type="transmembrane region" description="Helical" evidence="1">
    <location>
        <begin position="6"/>
        <end position="24"/>
    </location>
</feature>
<keyword evidence="3" id="KW-1185">Reference proteome</keyword>
<organism evidence="2 3">
    <name type="scientific">Thioflexithrix psekupsensis</name>
    <dbReference type="NCBI Taxonomy" id="1570016"/>
    <lineage>
        <taxon>Bacteria</taxon>
        <taxon>Pseudomonadati</taxon>
        <taxon>Pseudomonadota</taxon>
        <taxon>Gammaproteobacteria</taxon>
        <taxon>Thiotrichales</taxon>
        <taxon>Thioflexithrix</taxon>
    </lineage>
</organism>
<dbReference type="AlphaFoldDB" id="A0A251X8I5"/>
<protein>
    <recommendedName>
        <fullName evidence="4">DUF2897 domain-containing protein</fullName>
    </recommendedName>
</protein>